<reference evidence="2 3" key="1">
    <citation type="journal article" date="2016" name="Nat. Commun.">
        <title>Thousands of microbial genomes shed light on interconnected biogeochemical processes in an aquifer system.</title>
        <authorList>
            <person name="Anantharaman K."/>
            <person name="Brown C.T."/>
            <person name="Hug L.A."/>
            <person name="Sharon I."/>
            <person name="Castelle C.J."/>
            <person name="Probst A.J."/>
            <person name="Thomas B.C."/>
            <person name="Singh A."/>
            <person name="Wilkins M.J."/>
            <person name="Karaoz U."/>
            <person name="Brodie E.L."/>
            <person name="Williams K.H."/>
            <person name="Hubbard S.S."/>
            <person name="Banfield J.F."/>
        </authorList>
    </citation>
    <scope>NUCLEOTIDE SEQUENCE [LARGE SCALE GENOMIC DNA]</scope>
</reference>
<dbReference type="EMBL" id="MHQS01000010">
    <property type="protein sequence ID" value="OHA08794.1"/>
    <property type="molecule type" value="Genomic_DNA"/>
</dbReference>
<dbReference type="Proteomes" id="UP000176705">
    <property type="component" value="Unassembled WGS sequence"/>
</dbReference>
<evidence type="ECO:0000256" key="1">
    <source>
        <dbReference type="SAM" id="MobiDB-lite"/>
    </source>
</evidence>
<evidence type="ECO:0000313" key="2">
    <source>
        <dbReference type="EMBL" id="OHA08794.1"/>
    </source>
</evidence>
<proteinExistence type="predicted"/>
<evidence type="ECO:0000313" key="3">
    <source>
        <dbReference type="Proteomes" id="UP000176705"/>
    </source>
</evidence>
<organism evidence="2 3">
    <name type="scientific">Candidatus Sungbacteria bacterium RIFCSPLOWO2_01_FULL_59_16</name>
    <dbReference type="NCBI Taxonomy" id="1802280"/>
    <lineage>
        <taxon>Bacteria</taxon>
        <taxon>Candidatus Sungiibacteriota</taxon>
    </lineage>
</organism>
<dbReference type="InterPro" id="IPR009003">
    <property type="entry name" value="Peptidase_S1_PA"/>
</dbReference>
<dbReference type="PANTHER" id="PTHR43019">
    <property type="entry name" value="SERINE ENDOPROTEASE DEGS"/>
    <property type="match status" value="1"/>
</dbReference>
<feature type="region of interest" description="Disordered" evidence="1">
    <location>
        <begin position="30"/>
        <end position="95"/>
    </location>
</feature>
<dbReference type="SUPFAM" id="SSF50494">
    <property type="entry name" value="Trypsin-like serine proteases"/>
    <property type="match status" value="1"/>
</dbReference>
<dbReference type="InterPro" id="IPR043504">
    <property type="entry name" value="Peptidase_S1_PA_chymotrypsin"/>
</dbReference>
<protein>
    <recommendedName>
        <fullName evidence="4">Serine protease</fullName>
    </recommendedName>
</protein>
<dbReference type="STRING" id="1802280.A3B37_00370"/>
<name>A0A1G2LB65_9BACT</name>
<comment type="caution">
    <text evidence="2">The sequence shown here is derived from an EMBL/GenBank/DDBJ whole genome shotgun (WGS) entry which is preliminary data.</text>
</comment>
<dbReference type="PANTHER" id="PTHR43019:SF23">
    <property type="entry name" value="PROTEASE DO-LIKE 5, CHLOROPLASTIC"/>
    <property type="match status" value="1"/>
</dbReference>
<sequence>MSEKAIKLVFLALAAALAVGLIGRMGAPERTATPLPVEPKDITLPTGLPVPTPPTEAPPQAAPERRNPAPPPPAPAPAARELPAPAPTPPESTLSDREFYERYAPAVIQIFCLGKQELFSASGIVVNGRGLVLTNAHVADVIKKTGQENCQARHGNPAEPFAGLEIVFVADTAPKIPETEVPQRDIAFLRLVEPRAAFAVAPIRFATAEIGETLYTLGYPSEFLEGAAASANSNLVFSVLRVDNYADIDDELATAEGYVFRGGIVLQQGSSGTAVFSRSGGVLGIIFATTKGATTADREGVALTTSYIDRMMRLEVGRGLAEFIASH</sequence>
<dbReference type="AlphaFoldDB" id="A0A1G2LB65"/>
<feature type="compositionally biased region" description="Pro residues" evidence="1">
    <location>
        <begin position="48"/>
        <end position="61"/>
    </location>
</feature>
<accession>A0A1G2LB65</accession>
<evidence type="ECO:0008006" key="4">
    <source>
        <dbReference type="Google" id="ProtNLM"/>
    </source>
</evidence>
<dbReference type="Gene3D" id="2.40.10.10">
    <property type="entry name" value="Trypsin-like serine proteases"/>
    <property type="match status" value="2"/>
</dbReference>
<gene>
    <name evidence="2" type="ORF">A3B37_00370</name>
</gene>
<dbReference type="Pfam" id="PF13365">
    <property type="entry name" value="Trypsin_2"/>
    <property type="match status" value="1"/>
</dbReference>